<dbReference type="OrthoDB" id="9809781at2"/>
<dbReference type="GeneID" id="95328203"/>
<dbReference type="Gene3D" id="3.60.21.10">
    <property type="match status" value="1"/>
</dbReference>
<dbReference type="InterPro" id="IPR018711">
    <property type="entry name" value="NAGPA"/>
</dbReference>
<dbReference type="InterPro" id="IPR029052">
    <property type="entry name" value="Metallo-depent_PP-like"/>
</dbReference>
<gene>
    <name evidence="3" type="ORF">CIK66_14780</name>
</gene>
<dbReference type="Pfam" id="PF00149">
    <property type="entry name" value="Metallophos"/>
    <property type="match status" value="1"/>
</dbReference>
<dbReference type="EMBL" id="NRGR01000024">
    <property type="protein sequence ID" value="PCC38297.1"/>
    <property type="molecule type" value="Genomic_DNA"/>
</dbReference>
<dbReference type="PANTHER" id="PTHR40446:SF2">
    <property type="entry name" value="N-ACETYLGLUCOSAMINE-1-PHOSPHODIESTER ALPHA-N-ACETYLGLUCOSAMINIDASE"/>
    <property type="match status" value="1"/>
</dbReference>
<dbReference type="RefSeq" id="WP_096166055.1">
    <property type="nucleotide sequence ID" value="NZ_BAAAIQ010000004.1"/>
</dbReference>
<proteinExistence type="predicted"/>
<reference evidence="3 4" key="1">
    <citation type="journal article" date="2017" name="Elife">
        <title>Extensive horizontal gene transfer in cheese-associated bacteria.</title>
        <authorList>
            <person name="Bonham K.S."/>
            <person name="Wolfe B.E."/>
            <person name="Dutton R.J."/>
        </authorList>
    </citation>
    <scope>NUCLEOTIDE SEQUENCE [LARGE SCALE GENOMIC DNA]</scope>
    <source>
        <strain evidence="3 4">341_9</strain>
    </source>
</reference>
<accession>A0A2A3YG63</accession>
<feature type="domain" description="Phosphodiester glycosidase" evidence="2">
    <location>
        <begin position="259"/>
        <end position="413"/>
    </location>
</feature>
<dbReference type="InterPro" id="IPR004843">
    <property type="entry name" value="Calcineurin-like_PHP"/>
</dbReference>
<dbReference type="PANTHER" id="PTHR40446">
    <property type="entry name" value="N-ACETYLGLUCOSAMINE-1-PHOSPHODIESTER ALPHA-N-ACETYLGLUCOSAMINIDASE"/>
    <property type="match status" value="1"/>
</dbReference>
<evidence type="ECO:0008006" key="5">
    <source>
        <dbReference type="Google" id="ProtNLM"/>
    </source>
</evidence>
<dbReference type="GO" id="GO:0016787">
    <property type="term" value="F:hydrolase activity"/>
    <property type="evidence" value="ECO:0007669"/>
    <property type="project" value="InterPro"/>
</dbReference>
<dbReference type="SUPFAM" id="SSF56300">
    <property type="entry name" value="Metallo-dependent phosphatases"/>
    <property type="match status" value="1"/>
</dbReference>
<keyword evidence="4" id="KW-1185">Reference proteome</keyword>
<evidence type="ECO:0000259" key="2">
    <source>
        <dbReference type="Pfam" id="PF09992"/>
    </source>
</evidence>
<protein>
    <recommendedName>
        <fullName evidence="5">Multidrug transporter</fullName>
    </recommendedName>
</protein>
<comment type="caution">
    <text evidence="3">The sequence shown here is derived from an EMBL/GenBank/DDBJ whole genome shotgun (WGS) entry which is preliminary data.</text>
</comment>
<dbReference type="Proteomes" id="UP000218598">
    <property type="component" value="Unassembled WGS sequence"/>
</dbReference>
<sequence length="1129" mass="116692">MALPTAPSRTSTRPAHAPSTRLASLVTSLALVLPSALALQVLEPAPAAAEVTDEQLAAGGVLRDSRTYQVAPGLDLTNFSRLEEGGWNEGSVLSADLGTSSLSWDVASGGSITGSAPLQEIMTSGEQGERAVAAVNGTFFDIDHSDAPIYTSLSGDGTMMGSPAPQPALTMADGQAAVQELSASGTATLDGGTALDLAGVNTPELSPDGIGLYTAAWGKYTLDRPVGAPEAPAEEVARASIVDGVVTEVSDVQDTAGDPDIADGEQVLLGRDEGAGKVAALEVGESVDVEVGPNEDVDLGIAGSHQILEDGEVPEMGEESLVTTAHPRTAVGVSRDGSELFVLVIDGRSSESRGMTLPEAGEILLDMGAHNAINLDGGGSSALAARTAGADSSAIWNSPSDGTVREVPNALVFSSDAPQEMLSDVQTTPALDDPAVFPGLQRTLTATGLGANLEPLLADGDFTAAGPLELVAADEEGAIVRGTERGTGSVTYAAGGFTDQQELRVLGRPVGLEPDSRSLALQDTEDSAQLTLSGVDADGQRARIEAADAVVTVSDGFEAIEDGTGSWTITATGEAETGTVELAVGELRTTVALTRGTDQQSVFDFSDVSSFTTAADRATGEINAVDGPAIQMTYDFTTSTATRGFYLVANDPVEIDGTATAFTMDVRGDASGAWPRLQVTDAEGTVTNLDGETIDHEGWEQVRFTVPEGLAQPLTVQRVRMMETRPEAQYHGDIAVKDLRAITTPTVDSPEQAPVHDAALLSTGSVADRPQQIAVMSDAQFIAADPESGAVEGARRTLREIRQARPDLLVINGDFVDEASPEDFELAGRILEEEWGEEIPYVYVPGNHEVMGGEIENFEEAFGPVTTEQDLGGTKVLTLNSSAGTLAGGGIDQIAELESSLQEAAADDDLSGFTVFFHHPTADPLPSASSQLTDQREARAIEALLADFRRTSGKSVALINGHVGAFHGAAVEGVTTLINGNSGKDPAGTPSTGGFTGWTMLGIDPGSGVMGADPAPQDRVDWLAAETHPWVDEVSVEAPEQLAVGGRGEADASFTQDGRTVPVAWPATAQWGGEGVQVVSGQAEESDRRGIVRLNPATGELTGMRPGTATLTVTVNGRTATATVEVAGR</sequence>
<dbReference type="Pfam" id="PF09992">
    <property type="entry name" value="NAGPA"/>
    <property type="match status" value="1"/>
</dbReference>
<evidence type="ECO:0000313" key="3">
    <source>
        <dbReference type="EMBL" id="PCC38297.1"/>
    </source>
</evidence>
<organism evidence="3 4">
    <name type="scientific">Brachybacterium alimentarium</name>
    <dbReference type="NCBI Taxonomy" id="47845"/>
    <lineage>
        <taxon>Bacteria</taxon>
        <taxon>Bacillati</taxon>
        <taxon>Actinomycetota</taxon>
        <taxon>Actinomycetes</taxon>
        <taxon>Micrococcales</taxon>
        <taxon>Dermabacteraceae</taxon>
        <taxon>Brachybacterium</taxon>
    </lineage>
</organism>
<dbReference type="AlphaFoldDB" id="A0A2A3YG63"/>
<evidence type="ECO:0000313" key="4">
    <source>
        <dbReference type="Proteomes" id="UP000218598"/>
    </source>
</evidence>
<evidence type="ECO:0000259" key="1">
    <source>
        <dbReference type="Pfam" id="PF00149"/>
    </source>
</evidence>
<name>A0A2A3YG63_9MICO</name>
<feature type="domain" description="Calcineurin-like phosphoesterase" evidence="1">
    <location>
        <begin position="773"/>
        <end position="943"/>
    </location>
</feature>